<sequence length="189" mass="21826">MFRAEVDKYFNLLLTVMQENSFLANPRKVHNLDECGLQMNKEHEKVIVERKNHVMATTSRKRKKPEFEDGMLPSSHVEMNKTSPYIISDMFMSFLKNHVIPRKEPGKVLPIFDGQASHCSDVVVLDLAAENDVIIFCLPRNITQYLLSLGRSFLKPLKTYWLLFLSSIIYNKPNRKVLRDQVGSLLNAT</sequence>
<protein>
    <submittedName>
        <fullName evidence="1">DDE-1 domain-containing protein</fullName>
    </submittedName>
</protein>
<proteinExistence type="predicted"/>
<evidence type="ECO:0000313" key="1">
    <source>
        <dbReference type="EMBL" id="GFQ93458.1"/>
    </source>
</evidence>
<evidence type="ECO:0000313" key="2">
    <source>
        <dbReference type="Proteomes" id="UP000887116"/>
    </source>
</evidence>
<accession>A0A8X6G1D2</accession>
<name>A0A8X6G1D2_TRICU</name>
<dbReference type="AlphaFoldDB" id="A0A8X6G1D2"/>
<organism evidence="1 2">
    <name type="scientific">Trichonephila clavata</name>
    <name type="common">Joro spider</name>
    <name type="synonym">Nephila clavata</name>
    <dbReference type="NCBI Taxonomy" id="2740835"/>
    <lineage>
        <taxon>Eukaryota</taxon>
        <taxon>Metazoa</taxon>
        <taxon>Ecdysozoa</taxon>
        <taxon>Arthropoda</taxon>
        <taxon>Chelicerata</taxon>
        <taxon>Arachnida</taxon>
        <taxon>Araneae</taxon>
        <taxon>Araneomorphae</taxon>
        <taxon>Entelegynae</taxon>
        <taxon>Araneoidea</taxon>
        <taxon>Nephilidae</taxon>
        <taxon>Trichonephila</taxon>
    </lineage>
</organism>
<comment type="caution">
    <text evidence="1">The sequence shown here is derived from an EMBL/GenBank/DDBJ whole genome shotgun (WGS) entry which is preliminary data.</text>
</comment>
<keyword evidence="2" id="KW-1185">Reference proteome</keyword>
<dbReference type="EMBL" id="BMAO01014192">
    <property type="protein sequence ID" value="GFQ93458.1"/>
    <property type="molecule type" value="Genomic_DNA"/>
</dbReference>
<gene>
    <name evidence="1" type="ORF">TNCT_228951</name>
</gene>
<dbReference type="OrthoDB" id="6741597at2759"/>
<dbReference type="Proteomes" id="UP000887116">
    <property type="component" value="Unassembled WGS sequence"/>
</dbReference>
<reference evidence="1" key="1">
    <citation type="submission" date="2020-07" db="EMBL/GenBank/DDBJ databases">
        <title>Multicomponent nature underlies the extraordinary mechanical properties of spider dragline silk.</title>
        <authorList>
            <person name="Kono N."/>
            <person name="Nakamura H."/>
            <person name="Mori M."/>
            <person name="Yoshida Y."/>
            <person name="Ohtoshi R."/>
            <person name="Malay A.D."/>
            <person name="Moran D.A.P."/>
            <person name="Tomita M."/>
            <person name="Numata K."/>
            <person name="Arakawa K."/>
        </authorList>
    </citation>
    <scope>NUCLEOTIDE SEQUENCE</scope>
</reference>